<reference evidence="2" key="1">
    <citation type="submission" date="2021-01" db="EMBL/GenBank/DDBJ databases">
        <authorList>
            <person name="Corre E."/>
            <person name="Pelletier E."/>
            <person name="Niang G."/>
            <person name="Scheremetjew M."/>
            <person name="Finn R."/>
            <person name="Kale V."/>
            <person name="Holt S."/>
            <person name="Cochrane G."/>
            <person name="Meng A."/>
            <person name="Brown T."/>
            <person name="Cohen L."/>
        </authorList>
    </citation>
    <scope>NUCLEOTIDE SEQUENCE</scope>
    <source>
        <strain evidence="2">CCMP3105</strain>
    </source>
</reference>
<dbReference type="AlphaFoldDB" id="A0A7S4Q4L4"/>
<name>A0A7S4Q4L4_9DINO</name>
<feature type="compositionally biased region" description="Low complexity" evidence="1">
    <location>
        <begin position="48"/>
        <end position="58"/>
    </location>
</feature>
<proteinExistence type="predicted"/>
<protein>
    <submittedName>
        <fullName evidence="2">Uncharacterized protein</fullName>
    </submittedName>
</protein>
<feature type="compositionally biased region" description="Basic residues" evidence="1">
    <location>
        <begin position="308"/>
        <end position="323"/>
    </location>
</feature>
<dbReference type="EMBL" id="HBNR01015491">
    <property type="protein sequence ID" value="CAE4570525.1"/>
    <property type="molecule type" value="Transcribed_RNA"/>
</dbReference>
<feature type="region of interest" description="Disordered" evidence="1">
    <location>
        <begin position="48"/>
        <end position="103"/>
    </location>
</feature>
<feature type="region of interest" description="Disordered" evidence="1">
    <location>
        <begin position="495"/>
        <end position="514"/>
    </location>
</feature>
<feature type="compositionally biased region" description="Low complexity" evidence="1">
    <location>
        <begin position="219"/>
        <end position="237"/>
    </location>
</feature>
<feature type="region of interest" description="Disordered" evidence="1">
    <location>
        <begin position="308"/>
        <end position="330"/>
    </location>
</feature>
<gene>
    <name evidence="2" type="ORF">AMON00008_LOCUS10144</name>
</gene>
<feature type="compositionally biased region" description="Basic and acidic residues" evidence="1">
    <location>
        <begin position="59"/>
        <end position="68"/>
    </location>
</feature>
<evidence type="ECO:0000313" key="2">
    <source>
        <dbReference type="EMBL" id="CAE4570525.1"/>
    </source>
</evidence>
<evidence type="ECO:0000256" key="1">
    <source>
        <dbReference type="SAM" id="MobiDB-lite"/>
    </source>
</evidence>
<feature type="compositionally biased region" description="Basic and acidic residues" evidence="1">
    <location>
        <begin position="148"/>
        <end position="157"/>
    </location>
</feature>
<feature type="region of interest" description="Disordered" evidence="1">
    <location>
        <begin position="460"/>
        <end position="485"/>
    </location>
</feature>
<accession>A0A7S4Q4L4</accession>
<feature type="region of interest" description="Disordered" evidence="1">
    <location>
        <begin position="126"/>
        <end position="250"/>
    </location>
</feature>
<sequence length="601" mass="62653">MDSPEQPAALPAPSAAAPFAAVAQEVAEDAGARPQALAEVAELVEAEQVAENAGARPRAPAEAERAPEDAGAPPQTAEEVPELREAEQVAEDPGARPQVLAEVAEPVEVAEDAGARPLALAEVAEIVETEQAPKDAGAQPQAAEEASDPERAERAAEDAGEQPRASEEAAEGAGDRPRAPEDESESAPAQRAPEQAMEDAGVQLQTEAEASTPEAVQVSLSPWPHSRSRSSSCSSQSFETPGGDSVAQEACCRRARPRPLKPGRCAGGGAAPVHANAAAGLAPESWALLQQAKALSLLAAVPTPIRPARGRVGKKERGRKATARKGAAARSAAGAGGRALYRSLPWIGMCRLLGQEEAAQPATRARPQSVQQAQGERPCEVSRPAPGPHNLQPFSPLKPLGDVLEAAVTSPSPSRHVPRVCALLQPVGDATDEAGPSLPGQCGEPAPGLRRPLQEALREALSTSPRARRRWSPSSPVPGRPAAGQHLVVGLPDRPTEEEQAVPEPGDVHPQDSHAYAEDVRRWLREVEALREELAAAVALTVAHGLIDQEGDQAEEIGEHQEVKRSEVGLCTEAAVVESPPSPPRAKGDCIAEACRGCDMQ</sequence>
<organism evidence="2">
    <name type="scientific">Alexandrium monilatum</name>
    <dbReference type="NCBI Taxonomy" id="311494"/>
    <lineage>
        <taxon>Eukaryota</taxon>
        <taxon>Sar</taxon>
        <taxon>Alveolata</taxon>
        <taxon>Dinophyceae</taxon>
        <taxon>Gonyaulacales</taxon>
        <taxon>Pyrocystaceae</taxon>
        <taxon>Alexandrium</taxon>
    </lineage>
</organism>
<feature type="region of interest" description="Disordered" evidence="1">
    <location>
        <begin position="360"/>
        <end position="390"/>
    </location>
</feature>